<dbReference type="EMBL" id="VWXX01000010">
    <property type="protein sequence ID" value="KAA6185413.1"/>
    <property type="molecule type" value="Genomic_DNA"/>
</dbReference>
<dbReference type="CDD" id="cd18084">
    <property type="entry name" value="RsmE-like"/>
    <property type="match status" value="1"/>
</dbReference>
<evidence type="ECO:0000256" key="3">
    <source>
        <dbReference type="ARBA" id="ARBA00012328"/>
    </source>
</evidence>
<reference evidence="15 16" key="1">
    <citation type="submission" date="2019-09" db="EMBL/GenBank/DDBJ databases">
        <title>Whole-genome sequence of the purple sulfur bacterium Thiohalocapsa marina DSM 19078.</title>
        <authorList>
            <person name="Kyndt J.A."/>
            <person name="Meyer T.E."/>
        </authorList>
    </citation>
    <scope>NUCLEOTIDE SEQUENCE [LARGE SCALE GENOMIC DNA]</scope>
    <source>
        <strain evidence="15 16">DSM 19078</strain>
    </source>
</reference>
<name>A0A5M8FKG4_9GAMM</name>
<dbReference type="GO" id="GO:0070042">
    <property type="term" value="F:rRNA (uridine-N3-)-methyltransferase activity"/>
    <property type="evidence" value="ECO:0007669"/>
    <property type="project" value="TreeGrafter"/>
</dbReference>
<evidence type="ECO:0000256" key="9">
    <source>
        <dbReference type="ARBA" id="ARBA00022691"/>
    </source>
</evidence>
<dbReference type="OrthoDB" id="9815641at2"/>
<gene>
    <name evidence="15" type="ORF">F2Q65_08725</name>
</gene>
<evidence type="ECO:0000256" key="4">
    <source>
        <dbReference type="ARBA" id="ARBA00013673"/>
    </source>
</evidence>
<dbReference type="PANTHER" id="PTHR30027">
    <property type="entry name" value="RIBOSOMAL RNA SMALL SUBUNIT METHYLTRANSFERASE E"/>
    <property type="match status" value="1"/>
</dbReference>
<evidence type="ECO:0000256" key="5">
    <source>
        <dbReference type="ARBA" id="ARBA00022490"/>
    </source>
</evidence>
<dbReference type="InterPro" id="IPR029026">
    <property type="entry name" value="tRNA_m1G_MTases_N"/>
</dbReference>
<dbReference type="InterPro" id="IPR046886">
    <property type="entry name" value="RsmE_MTase_dom"/>
</dbReference>
<evidence type="ECO:0000259" key="14">
    <source>
        <dbReference type="Pfam" id="PF20260"/>
    </source>
</evidence>
<dbReference type="GO" id="GO:0005737">
    <property type="term" value="C:cytoplasm"/>
    <property type="evidence" value="ECO:0007669"/>
    <property type="project" value="UniProtKB-SubCell"/>
</dbReference>
<evidence type="ECO:0000256" key="2">
    <source>
        <dbReference type="ARBA" id="ARBA00005528"/>
    </source>
</evidence>
<evidence type="ECO:0000313" key="16">
    <source>
        <dbReference type="Proteomes" id="UP000322981"/>
    </source>
</evidence>
<comment type="caution">
    <text evidence="15">The sequence shown here is derived from an EMBL/GenBank/DDBJ whole genome shotgun (WGS) entry which is preliminary data.</text>
</comment>
<evidence type="ECO:0000256" key="6">
    <source>
        <dbReference type="ARBA" id="ARBA00022552"/>
    </source>
</evidence>
<keyword evidence="7 12" id="KW-0489">Methyltransferase</keyword>
<keyword evidence="9 12" id="KW-0949">S-adenosyl-L-methionine</keyword>
<dbReference type="InterPro" id="IPR029028">
    <property type="entry name" value="Alpha/beta_knot_MTases"/>
</dbReference>
<dbReference type="PIRSF" id="PIRSF015601">
    <property type="entry name" value="MTase_slr0722"/>
    <property type="match status" value="1"/>
</dbReference>
<evidence type="ECO:0000256" key="8">
    <source>
        <dbReference type="ARBA" id="ARBA00022679"/>
    </source>
</evidence>
<evidence type="ECO:0000256" key="7">
    <source>
        <dbReference type="ARBA" id="ARBA00022603"/>
    </source>
</evidence>
<dbReference type="NCBIfam" id="TIGR00046">
    <property type="entry name" value="RsmE family RNA methyltransferase"/>
    <property type="match status" value="1"/>
</dbReference>
<keyword evidence="16" id="KW-1185">Reference proteome</keyword>
<dbReference type="InterPro" id="IPR006700">
    <property type="entry name" value="RsmE"/>
</dbReference>
<dbReference type="SUPFAM" id="SSF88697">
    <property type="entry name" value="PUA domain-like"/>
    <property type="match status" value="1"/>
</dbReference>
<comment type="function">
    <text evidence="10 12">Specifically methylates the N3 position of the uracil ring of uridine 1498 (m3U1498) in 16S rRNA. Acts on the fully assembled 30S ribosomal subunit.</text>
</comment>
<keyword evidence="6 12" id="KW-0698">rRNA processing</keyword>
<feature type="domain" description="Ribosomal RNA small subunit methyltransferase E PUA-like" evidence="14">
    <location>
        <begin position="24"/>
        <end position="66"/>
    </location>
</feature>
<evidence type="ECO:0000256" key="10">
    <source>
        <dbReference type="ARBA" id="ARBA00025699"/>
    </source>
</evidence>
<protein>
    <recommendedName>
        <fullName evidence="4 12">Ribosomal RNA small subunit methyltransferase E</fullName>
        <ecNumber evidence="3 12">2.1.1.193</ecNumber>
    </recommendedName>
</protein>
<evidence type="ECO:0000259" key="13">
    <source>
        <dbReference type="Pfam" id="PF04452"/>
    </source>
</evidence>
<accession>A0A5M8FKG4</accession>
<dbReference type="Gene3D" id="2.40.240.20">
    <property type="entry name" value="Hypothetical PUA domain-like, domain 1"/>
    <property type="match status" value="1"/>
</dbReference>
<proteinExistence type="inferred from homology"/>
<dbReference type="InterPro" id="IPR015947">
    <property type="entry name" value="PUA-like_sf"/>
</dbReference>
<dbReference type="InterPro" id="IPR046887">
    <property type="entry name" value="RsmE_PUA-like"/>
</dbReference>
<dbReference type="EC" id="2.1.1.193" evidence="3 12"/>
<comment type="subcellular location">
    <subcellularLocation>
        <location evidence="1 12">Cytoplasm</location>
    </subcellularLocation>
</comment>
<keyword evidence="8 12" id="KW-0808">Transferase</keyword>
<dbReference type="AlphaFoldDB" id="A0A5M8FKG4"/>
<dbReference type="SUPFAM" id="SSF75217">
    <property type="entry name" value="alpha/beta knot"/>
    <property type="match status" value="1"/>
</dbReference>
<feature type="domain" description="Ribosomal RNA small subunit methyltransferase E methyltransferase" evidence="13">
    <location>
        <begin position="78"/>
        <end position="236"/>
    </location>
</feature>
<dbReference type="Pfam" id="PF04452">
    <property type="entry name" value="Methyltrans_RNA"/>
    <property type="match status" value="1"/>
</dbReference>
<dbReference type="NCBIfam" id="NF008692">
    <property type="entry name" value="PRK11713.1-5"/>
    <property type="match status" value="1"/>
</dbReference>
<evidence type="ECO:0000256" key="11">
    <source>
        <dbReference type="ARBA" id="ARBA00047944"/>
    </source>
</evidence>
<evidence type="ECO:0000256" key="1">
    <source>
        <dbReference type="ARBA" id="ARBA00004496"/>
    </source>
</evidence>
<dbReference type="PANTHER" id="PTHR30027:SF3">
    <property type="entry name" value="16S RRNA (URACIL(1498)-N(3))-METHYLTRANSFERASE"/>
    <property type="match status" value="1"/>
</dbReference>
<keyword evidence="5 12" id="KW-0963">Cytoplasm</keyword>
<dbReference type="GO" id="GO:0070475">
    <property type="term" value="P:rRNA base methylation"/>
    <property type="evidence" value="ECO:0007669"/>
    <property type="project" value="TreeGrafter"/>
</dbReference>
<evidence type="ECO:0000256" key="12">
    <source>
        <dbReference type="PIRNR" id="PIRNR015601"/>
    </source>
</evidence>
<sequence length="244" mass="26460">MRIHRIYTPQGLAVGTRLRLEPTASKHLTQVLRLKAGDPLVLFNGDGRDYAGVLCSAERASAQVQIDAVGEPEPVPALAITLALGISRGERMDYALQKAVELGVARVRPLFTERSVVRLRDERLQKRVQHWQGVIVAACEQSGRRRLPRLAGPEALLDWLPRAQPGGLLLDHRGAVPLPSLSPPADDRLTVLVGPEGGLAPAEREAALGQGFRAVRLGPRIMRTETAPLAALAAIQTLWGDFRA</sequence>
<organism evidence="15 16">
    <name type="scientific">Thiohalocapsa marina</name>
    <dbReference type="NCBI Taxonomy" id="424902"/>
    <lineage>
        <taxon>Bacteria</taxon>
        <taxon>Pseudomonadati</taxon>
        <taxon>Pseudomonadota</taxon>
        <taxon>Gammaproteobacteria</taxon>
        <taxon>Chromatiales</taxon>
        <taxon>Chromatiaceae</taxon>
        <taxon>Thiohalocapsa</taxon>
    </lineage>
</organism>
<dbReference type="Gene3D" id="3.40.1280.10">
    <property type="match status" value="1"/>
</dbReference>
<evidence type="ECO:0000313" key="15">
    <source>
        <dbReference type="EMBL" id="KAA6185413.1"/>
    </source>
</evidence>
<dbReference type="Proteomes" id="UP000322981">
    <property type="component" value="Unassembled WGS sequence"/>
</dbReference>
<comment type="catalytic activity">
    <reaction evidence="11 12">
        <text>uridine(1498) in 16S rRNA + S-adenosyl-L-methionine = N(3)-methyluridine(1498) in 16S rRNA + S-adenosyl-L-homocysteine + H(+)</text>
        <dbReference type="Rhea" id="RHEA:42920"/>
        <dbReference type="Rhea" id="RHEA-COMP:10283"/>
        <dbReference type="Rhea" id="RHEA-COMP:10284"/>
        <dbReference type="ChEBI" id="CHEBI:15378"/>
        <dbReference type="ChEBI" id="CHEBI:57856"/>
        <dbReference type="ChEBI" id="CHEBI:59789"/>
        <dbReference type="ChEBI" id="CHEBI:65315"/>
        <dbReference type="ChEBI" id="CHEBI:74502"/>
        <dbReference type="EC" id="2.1.1.193"/>
    </reaction>
</comment>
<dbReference type="Pfam" id="PF20260">
    <property type="entry name" value="PUA_4"/>
    <property type="match status" value="1"/>
</dbReference>
<comment type="similarity">
    <text evidence="2 12">Belongs to the RNA methyltransferase RsmE family.</text>
</comment>